<organism evidence="2 3">
    <name type="scientific">Uncinula necator</name>
    <name type="common">Grape powdery mildew</name>
    <dbReference type="NCBI Taxonomy" id="52586"/>
    <lineage>
        <taxon>Eukaryota</taxon>
        <taxon>Fungi</taxon>
        <taxon>Dikarya</taxon>
        <taxon>Ascomycota</taxon>
        <taxon>Pezizomycotina</taxon>
        <taxon>Leotiomycetes</taxon>
        <taxon>Erysiphales</taxon>
        <taxon>Erysiphaceae</taxon>
        <taxon>Erysiphe</taxon>
    </lineage>
</organism>
<dbReference type="Proteomes" id="UP000030854">
    <property type="component" value="Unassembled WGS sequence"/>
</dbReference>
<keyword evidence="3" id="KW-1185">Reference proteome</keyword>
<dbReference type="HOGENOM" id="CLU_2456435_0_0_1"/>
<feature type="region of interest" description="Disordered" evidence="1">
    <location>
        <begin position="26"/>
        <end position="48"/>
    </location>
</feature>
<evidence type="ECO:0000313" key="2">
    <source>
        <dbReference type="EMBL" id="KHJ33926.1"/>
    </source>
</evidence>
<name>A0A0B1PAE3_UNCNE</name>
<reference evidence="2 3" key="1">
    <citation type="journal article" date="2014" name="BMC Genomics">
        <title>Adaptive genomic structural variation in the grape powdery mildew pathogen, Erysiphe necator.</title>
        <authorList>
            <person name="Jones L."/>
            <person name="Riaz S."/>
            <person name="Morales-Cruz A."/>
            <person name="Amrine K.C."/>
            <person name="McGuire B."/>
            <person name="Gubler W.D."/>
            <person name="Walker M.A."/>
            <person name="Cantu D."/>
        </authorList>
    </citation>
    <scope>NUCLEOTIDE SEQUENCE [LARGE SCALE GENOMIC DNA]</scope>
    <source>
        <strain evidence="3">c</strain>
    </source>
</reference>
<dbReference type="EMBL" id="JNVN01001143">
    <property type="protein sequence ID" value="KHJ33926.1"/>
    <property type="molecule type" value="Genomic_DNA"/>
</dbReference>
<evidence type="ECO:0000256" key="1">
    <source>
        <dbReference type="SAM" id="MobiDB-lite"/>
    </source>
</evidence>
<evidence type="ECO:0000313" key="3">
    <source>
        <dbReference type="Proteomes" id="UP000030854"/>
    </source>
</evidence>
<dbReference type="AlphaFoldDB" id="A0A0B1PAE3"/>
<sequence length="89" mass="9371">MLLDNPAKISKTKPLNGGGPYGMNISFNVPNLQTEPKPTTLSNDNGSTVKNSISFSTGNSLDNQNELATDVKVSVSKGVAVQGLTFVLF</sequence>
<proteinExistence type="predicted"/>
<accession>A0A0B1PAE3</accession>
<protein>
    <submittedName>
        <fullName evidence="2">Uncharacterized protein</fullName>
    </submittedName>
</protein>
<gene>
    <name evidence="2" type="ORF">EV44_g3725</name>
</gene>
<comment type="caution">
    <text evidence="2">The sequence shown here is derived from an EMBL/GenBank/DDBJ whole genome shotgun (WGS) entry which is preliminary data.</text>
</comment>